<reference evidence="2 3" key="1">
    <citation type="journal article" date="2015" name="Proc. Natl. Acad. Sci. U.S.A.">
        <title>The resurrection genome of Boea hygrometrica: A blueprint for survival of dehydration.</title>
        <authorList>
            <person name="Xiao L."/>
            <person name="Yang G."/>
            <person name="Zhang L."/>
            <person name="Yang X."/>
            <person name="Zhao S."/>
            <person name="Ji Z."/>
            <person name="Zhou Q."/>
            <person name="Hu M."/>
            <person name="Wang Y."/>
            <person name="Chen M."/>
            <person name="Xu Y."/>
            <person name="Jin H."/>
            <person name="Xiao X."/>
            <person name="Hu G."/>
            <person name="Bao F."/>
            <person name="Hu Y."/>
            <person name="Wan P."/>
            <person name="Li L."/>
            <person name="Deng X."/>
            <person name="Kuang T."/>
            <person name="Xiang C."/>
            <person name="Zhu J.K."/>
            <person name="Oliver M.J."/>
            <person name="He Y."/>
        </authorList>
    </citation>
    <scope>NUCLEOTIDE SEQUENCE [LARGE SCALE GENOMIC DNA]</scope>
    <source>
        <strain evidence="3">cv. XS01</strain>
    </source>
</reference>
<evidence type="ECO:0000313" key="3">
    <source>
        <dbReference type="Proteomes" id="UP000250235"/>
    </source>
</evidence>
<dbReference type="OrthoDB" id="427071at2759"/>
<evidence type="ECO:0000313" key="2">
    <source>
        <dbReference type="EMBL" id="KZV14256.1"/>
    </source>
</evidence>
<sequence length="311" mass="35361">MTTALYSCCALSGGLEITANSVSLWLKAVCYLNKYEVDFKGGLFYFQDGEPSTFAPMAGDVIIYTADNKNVHSVGEITEGERLTLTLWFSRDPSHDEDAKLLLSLSEFTLNMSNGAIPLYFPVRASKNMYWFPPEEASIFLSGFDICYARLHVLGFEISASDKESYLPPSDSSRYMKLLEKPLHLVRGDELLEWEFVSILHALQVVNFYYWKASESETAEVKGSSINVIPFSKSLRQKIDFLKAAALNDLQSAETTFGHLTHGRKNFQQSFDWISFSAMIFEWQTYICNLQKDMLTSLPHWQTYQAIFSLP</sequence>
<dbReference type="PANTHER" id="PTHR14049:SF9">
    <property type="entry name" value="PROCOLLAGEN-PROLINE 3-DIOXYGENASE"/>
    <property type="match status" value="1"/>
</dbReference>
<feature type="domain" description="Prolyl 4-hydroxylase alpha subunit Fe(2+) 2OG dioxygenase" evidence="1">
    <location>
        <begin position="27"/>
        <end position="89"/>
    </location>
</feature>
<accession>A0A2Z6ZYI5</accession>
<organism evidence="2 3">
    <name type="scientific">Dorcoceras hygrometricum</name>
    <dbReference type="NCBI Taxonomy" id="472368"/>
    <lineage>
        <taxon>Eukaryota</taxon>
        <taxon>Viridiplantae</taxon>
        <taxon>Streptophyta</taxon>
        <taxon>Embryophyta</taxon>
        <taxon>Tracheophyta</taxon>
        <taxon>Spermatophyta</taxon>
        <taxon>Magnoliopsida</taxon>
        <taxon>eudicotyledons</taxon>
        <taxon>Gunneridae</taxon>
        <taxon>Pentapetalae</taxon>
        <taxon>asterids</taxon>
        <taxon>lamiids</taxon>
        <taxon>Lamiales</taxon>
        <taxon>Gesneriaceae</taxon>
        <taxon>Didymocarpoideae</taxon>
        <taxon>Trichosporeae</taxon>
        <taxon>Loxocarpinae</taxon>
        <taxon>Dorcoceras</taxon>
    </lineage>
</organism>
<name>A0A2Z6ZYI5_9LAMI</name>
<gene>
    <name evidence="2" type="ORF">F511_44016</name>
</gene>
<dbReference type="InterPro" id="IPR039575">
    <property type="entry name" value="P3H"/>
</dbReference>
<evidence type="ECO:0000259" key="1">
    <source>
        <dbReference type="Pfam" id="PF13640"/>
    </source>
</evidence>
<protein>
    <recommendedName>
        <fullName evidence="1">Prolyl 4-hydroxylase alpha subunit Fe(2+) 2OG dioxygenase domain-containing protein</fullName>
    </recommendedName>
</protein>
<dbReference type="EMBL" id="KV021169">
    <property type="protein sequence ID" value="KZV14256.1"/>
    <property type="molecule type" value="Genomic_DNA"/>
</dbReference>
<proteinExistence type="predicted"/>
<dbReference type="AlphaFoldDB" id="A0A2Z6ZYI5"/>
<dbReference type="Pfam" id="PF13640">
    <property type="entry name" value="2OG-FeII_Oxy_3"/>
    <property type="match status" value="1"/>
</dbReference>
<dbReference type="GO" id="GO:0032963">
    <property type="term" value="P:collagen metabolic process"/>
    <property type="evidence" value="ECO:0007669"/>
    <property type="project" value="InterPro"/>
</dbReference>
<keyword evidence="3" id="KW-1185">Reference proteome</keyword>
<dbReference type="Proteomes" id="UP000250235">
    <property type="component" value="Unassembled WGS sequence"/>
</dbReference>
<dbReference type="InterPro" id="IPR044862">
    <property type="entry name" value="Pro_4_hyd_alph_FE2OG_OXY"/>
</dbReference>
<dbReference type="Gene3D" id="2.60.120.620">
    <property type="entry name" value="q2cbj1_9rhob like domain"/>
    <property type="match status" value="1"/>
</dbReference>
<dbReference type="PANTHER" id="PTHR14049">
    <property type="entry name" value="LEPRECAN 1"/>
    <property type="match status" value="1"/>
</dbReference>